<evidence type="ECO:0000256" key="1">
    <source>
        <dbReference type="SAM" id="Phobius"/>
    </source>
</evidence>
<keyword evidence="1" id="KW-1133">Transmembrane helix</keyword>
<dbReference type="InterPro" id="IPR032092">
    <property type="entry name" value="PilW"/>
</dbReference>
<dbReference type="InterPro" id="IPR012902">
    <property type="entry name" value="N_methyl_site"/>
</dbReference>
<dbReference type="GO" id="GO:0043683">
    <property type="term" value="P:type IV pilus assembly"/>
    <property type="evidence" value="ECO:0007669"/>
    <property type="project" value="InterPro"/>
</dbReference>
<protein>
    <submittedName>
        <fullName evidence="2">PilW family protein</fullName>
    </submittedName>
</protein>
<sequence length="356" mass="38402">MKRYQGFSIVELMIALLIGSFLVLGLVQVFTANKQGFRIQEASSRIQENGRMAIEMLSRDVRAAGFMGCANVLAGGSVNNIVDKTKYSSKGTALLEALDFDGTKSIEFFNNVTSTASTSLAKYGLTVGTASGNIVSGTDALVLKSAEPCEGGKVVSYDPTSAQFKIEDASACGLVQNEVVVVANCNGAEIFAITNNPQNGSPSKGQYTVTHANNLNTTNKLSGSYDKESYIYRYRTEVYYVAYNDRNEPALYLMRLTSAAAASPFETLELASGIEDMQVAMGEDTDGDFVANRYIDSGVNMDNVVAMKISLLSRSDDGVVTTGSQTYYFNGSTHTASDKRLRSPFQATVALRNRVR</sequence>
<dbReference type="Pfam" id="PF16074">
    <property type="entry name" value="PilW"/>
    <property type="match status" value="1"/>
</dbReference>
<dbReference type="EMBL" id="CP154858">
    <property type="protein sequence ID" value="XDT71587.1"/>
    <property type="molecule type" value="Genomic_DNA"/>
</dbReference>
<proteinExistence type="predicted"/>
<dbReference type="Pfam" id="PF07963">
    <property type="entry name" value="N_methyl"/>
    <property type="match status" value="1"/>
</dbReference>
<dbReference type="KEGG" id="tcd:AAIA72_12315"/>
<dbReference type="RefSeq" id="WP_369600614.1">
    <property type="nucleotide sequence ID" value="NZ_CP154858.1"/>
</dbReference>
<organism evidence="2">
    <name type="scientific">Thermohahella caldifontis</name>
    <dbReference type="NCBI Taxonomy" id="3142973"/>
    <lineage>
        <taxon>Bacteria</taxon>
        <taxon>Pseudomonadati</taxon>
        <taxon>Pseudomonadota</taxon>
        <taxon>Gammaproteobacteria</taxon>
        <taxon>Oceanospirillales</taxon>
        <taxon>Hahellaceae</taxon>
        <taxon>Thermohahella</taxon>
    </lineage>
</organism>
<feature type="transmembrane region" description="Helical" evidence="1">
    <location>
        <begin position="12"/>
        <end position="30"/>
    </location>
</feature>
<keyword evidence="1" id="KW-0472">Membrane</keyword>
<dbReference type="AlphaFoldDB" id="A0AB39UTJ6"/>
<name>A0AB39UTJ6_9GAMM</name>
<evidence type="ECO:0000313" key="2">
    <source>
        <dbReference type="EMBL" id="XDT71587.1"/>
    </source>
</evidence>
<gene>
    <name evidence="2" type="ORF">AAIA72_12315</name>
</gene>
<reference evidence="2" key="1">
    <citation type="submission" date="2024-05" db="EMBL/GenBank/DDBJ databases">
        <title>Genome sequencing of novel strain.</title>
        <authorList>
            <person name="Ganbat D."/>
            <person name="Ganbat S."/>
            <person name="Lee S.-J."/>
        </authorList>
    </citation>
    <scope>NUCLEOTIDE SEQUENCE</scope>
    <source>
        <strain evidence="2">SMD15-11</strain>
    </source>
</reference>
<accession>A0AB39UTJ6</accession>
<keyword evidence="1" id="KW-0812">Transmembrane</keyword>